<protein>
    <submittedName>
        <fullName evidence="1">Uncharacterized protein</fullName>
    </submittedName>
</protein>
<dbReference type="EMBL" id="KB744042">
    <property type="protein sequence ID" value="EOA96231.1"/>
    <property type="molecule type" value="Genomic_DNA"/>
</dbReference>
<reference evidence="2" key="1">
    <citation type="journal article" date="2013" name="Nat. Genet.">
        <title>The duck genome and transcriptome provide insight into an avian influenza virus reservoir species.</title>
        <authorList>
            <person name="Huang Y."/>
            <person name="Li Y."/>
            <person name="Burt D.W."/>
            <person name="Chen H."/>
            <person name="Zhang Y."/>
            <person name="Qian W."/>
            <person name="Kim H."/>
            <person name="Gan S."/>
            <person name="Zhao Y."/>
            <person name="Li J."/>
            <person name="Yi K."/>
            <person name="Feng H."/>
            <person name="Zhu P."/>
            <person name="Li B."/>
            <person name="Liu Q."/>
            <person name="Fairley S."/>
            <person name="Magor K.E."/>
            <person name="Du Z."/>
            <person name="Hu X."/>
            <person name="Goodman L."/>
            <person name="Tafer H."/>
            <person name="Vignal A."/>
            <person name="Lee T."/>
            <person name="Kim K.W."/>
            <person name="Sheng Z."/>
            <person name="An Y."/>
            <person name="Searle S."/>
            <person name="Herrero J."/>
            <person name="Groenen M.A."/>
            <person name="Crooijmans R.P."/>
            <person name="Faraut T."/>
            <person name="Cai Q."/>
            <person name="Webster R.G."/>
            <person name="Aldridge J.R."/>
            <person name="Warren W.C."/>
            <person name="Bartschat S."/>
            <person name="Kehr S."/>
            <person name="Marz M."/>
            <person name="Stadler P.F."/>
            <person name="Smith J."/>
            <person name="Kraus R.H."/>
            <person name="Zhao Y."/>
            <person name="Ren L."/>
            <person name="Fei J."/>
            <person name="Morisson M."/>
            <person name="Kaiser P."/>
            <person name="Griffin D.K."/>
            <person name="Rao M."/>
            <person name="Pitel F."/>
            <person name="Wang J."/>
            <person name="Li N."/>
        </authorList>
    </citation>
    <scope>NUCLEOTIDE SEQUENCE [LARGE SCALE GENOMIC DNA]</scope>
</reference>
<dbReference type="AlphaFoldDB" id="R0JGX1"/>
<accession>R0JGX1</accession>
<organism evidence="1 2">
    <name type="scientific">Anas platyrhynchos</name>
    <name type="common">Mallard</name>
    <name type="synonym">Anas boschas</name>
    <dbReference type="NCBI Taxonomy" id="8839"/>
    <lineage>
        <taxon>Eukaryota</taxon>
        <taxon>Metazoa</taxon>
        <taxon>Chordata</taxon>
        <taxon>Craniata</taxon>
        <taxon>Vertebrata</taxon>
        <taxon>Euteleostomi</taxon>
        <taxon>Archelosauria</taxon>
        <taxon>Archosauria</taxon>
        <taxon>Dinosauria</taxon>
        <taxon>Saurischia</taxon>
        <taxon>Theropoda</taxon>
        <taxon>Coelurosauria</taxon>
        <taxon>Aves</taxon>
        <taxon>Neognathae</taxon>
        <taxon>Galloanserae</taxon>
        <taxon>Anseriformes</taxon>
        <taxon>Anatidae</taxon>
        <taxon>Anatinae</taxon>
        <taxon>Anas</taxon>
    </lineage>
</organism>
<keyword evidence="2" id="KW-1185">Reference proteome</keyword>
<proteinExistence type="predicted"/>
<name>R0JGX1_ANAPL</name>
<evidence type="ECO:0000313" key="2">
    <source>
        <dbReference type="Proteomes" id="UP000296049"/>
    </source>
</evidence>
<dbReference type="Proteomes" id="UP000296049">
    <property type="component" value="Unassembled WGS sequence"/>
</dbReference>
<gene>
    <name evidence="1" type="ORF">Anapl_07427</name>
</gene>
<evidence type="ECO:0000313" key="1">
    <source>
        <dbReference type="EMBL" id="EOA96231.1"/>
    </source>
</evidence>
<sequence>MQLACDAQHVRAEHSECDVHLQVGPHPGSCLTSATKVLGKALGRKRICDSFQDEQQGCNFLLCVSSWHTSRVAPGSTCAMQDATPRVDFPLLVPDHCTALLPLRAVIGVTTAFQVLCCRMRPCKCSLVVLLPSSALLITSPAKGGATSTESSPVLASLLQEEGGSYKSFITSVNPLQVSCVPEGLLNGTRYPLVCS</sequence>